<feature type="compositionally biased region" description="Basic and acidic residues" evidence="1">
    <location>
        <begin position="47"/>
        <end position="62"/>
    </location>
</feature>
<organism evidence="2 3">
    <name type="scientific">Amniculicola lignicola CBS 123094</name>
    <dbReference type="NCBI Taxonomy" id="1392246"/>
    <lineage>
        <taxon>Eukaryota</taxon>
        <taxon>Fungi</taxon>
        <taxon>Dikarya</taxon>
        <taxon>Ascomycota</taxon>
        <taxon>Pezizomycotina</taxon>
        <taxon>Dothideomycetes</taxon>
        <taxon>Pleosporomycetidae</taxon>
        <taxon>Pleosporales</taxon>
        <taxon>Amniculicolaceae</taxon>
        <taxon>Amniculicola</taxon>
    </lineage>
</organism>
<gene>
    <name evidence="2" type="ORF">P154DRAFT_536001</name>
</gene>
<dbReference type="Proteomes" id="UP000799779">
    <property type="component" value="Unassembled WGS sequence"/>
</dbReference>
<feature type="region of interest" description="Disordered" evidence="1">
    <location>
        <begin position="1"/>
        <end position="73"/>
    </location>
</feature>
<dbReference type="AlphaFoldDB" id="A0A6A5WDE3"/>
<sequence length="301" mass="34197">MSDFNIPKRTVENPIPESRDTQKDEQAIFHGATRYDKTEQSGTTNEYLKETEYQPSEPKDDQESGAETASRVKEYTDEATVNRHLGTRKPLGQRRVVAEEHAHDMVGSSQQEKQLNGENVMIESKDICSCDIEHDVRCWEWCGDLGVPIDEKGVERQVSKTWPKNIKIPNGITLPLIWETGGPWQATRTRRTPITTPVRQLIMEGVTKSERVEQAGTQGSVFTRHESVLTLIKPIIDESPPFTSDNVYLADQLLMPDTKCCDTVERHHMVSDIDMRHPIVSPIGRHKPPPDTPTFKFNRVV</sequence>
<proteinExistence type="predicted"/>
<name>A0A6A5WDE3_9PLEO</name>
<dbReference type="EMBL" id="ML977600">
    <property type="protein sequence ID" value="KAF1998914.1"/>
    <property type="molecule type" value="Genomic_DNA"/>
</dbReference>
<feature type="compositionally biased region" description="Basic and acidic residues" evidence="1">
    <location>
        <begin position="17"/>
        <end position="39"/>
    </location>
</feature>
<evidence type="ECO:0000313" key="3">
    <source>
        <dbReference type="Proteomes" id="UP000799779"/>
    </source>
</evidence>
<accession>A0A6A5WDE3</accession>
<keyword evidence="3" id="KW-1185">Reference proteome</keyword>
<reference evidence="2" key="1">
    <citation type="journal article" date="2020" name="Stud. Mycol.">
        <title>101 Dothideomycetes genomes: a test case for predicting lifestyles and emergence of pathogens.</title>
        <authorList>
            <person name="Haridas S."/>
            <person name="Albert R."/>
            <person name="Binder M."/>
            <person name="Bloem J."/>
            <person name="Labutti K."/>
            <person name="Salamov A."/>
            <person name="Andreopoulos B."/>
            <person name="Baker S."/>
            <person name="Barry K."/>
            <person name="Bills G."/>
            <person name="Bluhm B."/>
            <person name="Cannon C."/>
            <person name="Castanera R."/>
            <person name="Culley D."/>
            <person name="Daum C."/>
            <person name="Ezra D."/>
            <person name="Gonzalez J."/>
            <person name="Henrissat B."/>
            <person name="Kuo A."/>
            <person name="Liang C."/>
            <person name="Lipzen A."/>
            <person name="Lutzoni F."/>
            <person name="Magnuson J."/>
            <person name="Mondo S."/>
            <person name="Nolan M."/>
            <person name="Ohm R."/>
            <person name="Pangilinan J."/>
            <person name="Park H.-J."/>
            <person name="Ramirez L."/>
            <person name="Alfaro M."/>
            <person name="Sun H."/>
            <person name="Tritt A."/>
            <person name="Yoshinaga Y."/>
            <person name="Zwiers L.-H."/>
            <person name="Turgeon B."/>
            <person name="Goodwin S."/>
            <person name="Spatafora J."/>
            <person name="Crous P."/>
            <person name="Grigoriev I."/>
        </authorList>
    </citation>
    <scope>NUCLEOTIDE SEQUENCE</scope>
    <source>
        <strain evidence="2">CBS 123094</strain>
    </source>
</reference>
<evidence type="ECO:0000313" key="2">
    <source>
        <dbReference type="EMBL" id="KAF1998914.1"/>
    </source>
</evidence>
<protein>
    <submittedName>
        <fullName evidence="2">Uncharacterized protein</fullName>
    </submittedName>
</protein>
<evidence type="ECO:0000256" key="1">
    <source>
        <dbReference type="SAM" id="MobiDB-lite"/>
    </source>
</evidence>